<keyword evidence="2" id="KW-0812">Transmembrane</keyword>
<dbReference type="EMBL" id="JALJYF010000001">
    <property type="protein sequence ID" value="MCP1727328.1"/>
    <property type="molecule type" value="Genomic_DNA"/>
</dbReference>
<evidence type="ECO:0000313" key="4">
    <source>
        <dbReference type="EMBL" id="MCP1727328.1"/>
    </source>
</evidence>
<dbReference type="InterPro" id="IPR050400">
    <property type="entry name" value="Bact_Cytoskel_RodZ"/>
</dbReference>
<comment type="caution">
    <text evidence="4">The sequence shown here is derived from an EMBL/GenBank/DDBJ whole genome shotgun (WGS) entry which is preliminary data.</text>
</comment>
<dbReference type="CDD" id="cd00093">
    <property type="entry name" value="HTH_XRE"/>
    <property type="match status" value="1"/>
</dbReference>
<accession>A0ABT1GAP9</accession>
<sequence>MTDDPSLMDSDQGKDPHDTKQDDLADKQSSAGPGERLRQQREDRGLSLGQAAQELRVLSSILQALEENRFEVLEAPIFVRGHLRNYARLLELPETEVLQEYEATLPEEVHFDPKVNHHRQEPVVGGGTPRWIFPVAWLVVIAMLLMGALWWYAGPHRDPVAGIGSLENNMEAEAPDQGSPENLASASGQEEADGLHLDTRTDLSVIGTEGDTEMTPALASAGEEDGAPEFSGLEEEIGQALDDRLPEMETGSTEPVAEEDAGQTEPETVVPENAVERALVLEMTGDSWLEVRAADGEQLFYGLAQEGQHLELDGLAPIELFMGNAPAIELQVDGESMEFSGRIRNDNTARVVVNPPE</sequence>
<evidence type="ECO:0000313" key="5">
    <source>
        <dbReference type="Proteomes" id="UP001523550"/>
    </source>
</evidence>
<dbReference type="InterPro" id="IPR010982">
    <property type="entry name" value="Lambda_DNA-bd_dom_sf"/>
</dbReference>
<name>A0ABT1GAP9_9GAMM</name>
<feature type="transmembrane region" description="Helical" evidence="2">
    <location>
        <begin position="131"/>
        <end position="153"/>
    </location>
</feature>
<feature type="compositionally biased region" description="Polar residues" evidence="1">
    <location>
        <begin position="179"/>
        <end position="188"/>
    </location>
</feature>
<dbReference type="Proteomes" id="UP001523550">
    <property type="component" value="Unassembled WGS sequence"/>
</dbReference>
<evidence type="ECO:0000256" key="2">
    <source>
        <dbReference type="SAM" id="Phobius"/>
    </source>
</evidence>
<organism evidence="4 5">
    <name type="scientific">Natronospira proteinivora</name>
    <dbReference type="NCBI Taxonomy" id="1807133"/>
    <lineage>
        <taxon>Bacteria</taxon>
        <taxon>Pseudomonadati</taxon>
        <taxon>Pseudomonadota</taxon>
        <taxon>Gammaproteobacteria</taxon>
        <taxon>Natronospirales</taxon>
        <taxon>Natronospiraceae</taxon>
        <taxon>Natronospira</taxon>
    </lineage>
</organism>
<evidence type="ECO:0000256" key="1">
    <source>
        <dbReference type="SAM" id="MobiDB-lite"/>
    </source>
</evidence>
<proteinExistence type="predicted"/>
<feature type="compositionally biased region" description="Basic and acidic residues" evidence="1">
    <location>
        <begin position="11"/>
        <end position="26"/>
    </location>
</feature>
<keyword evidence="5" id="KW-1185">Reference proteome</keyword>
<evidence type="ECO:0000259" key="3">
    <source>
        <dbReference type="Pfam" id="PF13464"/>
    </source>
</evidence>
<dbReference type="PANTHER" id="PTHR34475:SF1">
    <property type="entry name" value="CYTOSKELETON PROTEIN RODZ"/>
    <property type="match status" value="1"/>
</dbReference>
<dbReference type="InterPro" id="IPR001387">
    <property type="entry name" value="Cro/C1-type_HTH"/>
</dbReference>
<feature type="compositionally biased region" description="Basic and acidic residues" evidence="1">
    <location>
        <begin position="35"/>
        <end position="44"/>
    </location>
</feature>
<feature type="region of interest" description="Disordered" evidence="1">
    <location>
        <begin position="1"/>
        <end position="44"/>
    </location>
</feature>
<dbReference type="RefSeq" id="WP_253447071.1">
    <property type="nucleotide sequence ID" value="NZ_JALJYF010000001.1"/>
</dbReference>
<keyword evidence="2" id="KW-1133">Transmembrane helix</keyword>
<feature type="region of interest" description="Disordered" evidence="1">
    <location>
        <begin position="170"/>
        <end position="200"/>
    </location>
</feature>
<dbReference type="Gene3D" id="1.10.260.40">
    <property type="entry name" value="lambda repressor-like DNA-binding domains"/>
    <property type="match status" value="1"/>
</dbReference>
<dbReference type="Pfam" id="PF13413">
    <property type="entry name" value="HTH_25"/>
    <property type="match status" value="1"/>
</dbReference>
<feature type="region of interest" description="Disordered" evidence="1">
    <location>
        <begin position="248"/>
        <end position="268"/>
    </location>
</feature>
<dbReference type="PANTHER" id="PTHR34475">
    <property type="match status" value="1"/>
</dbReference>
<dbReference type="InterPro" id="IPR025194">
    <property type="entry name" value="RodZ-like_C"/>
</dbReference>
<keyword evidence="2" id="KW-0472">Membrane</keyword>
<gene>
    <name evidence="4" type="ORF">J2T60_001293</name>
</gene>
<protein>
    <submittedName>
        <fullName evidence="4">Cytoskeleton protein RodZ</fullName>
    </submittedName>
</protein>
<dbReference type="Pfam" id="PF13464">
    <property type="entry name" value="RodZ_C"/>
    <property type="match status" value="1"/>
</dbReference>
<reference evidence="4 5" key="1">
    <citation type="submission" date="2022-03" db="EMBL/GenBank/DDBJ databases">
        <title>Genomic Encyclopedia of Type Strains, Phase III (KMG-III): the genomes of soil and plant-associated and newly described type strains.</title>
        <authorList>
            <person name="Whitman W."/>
        </authorList>
    </citation>
    <scope>NUCLEOTIDE SEQUENCE [LARGE SCALE GENOMIC DNA]</scope>
    <source>
        <strain evidence="4 5">BSker1</strain>
    </source>
</reference>
<feature type="domain" description="Cytoskeleton protein RodZ-like C-terminal" evidence="3">
    <location>
        <begin position="280"/>
        <end position="351"/>
    </location>
</feature>